<evidence type="ECO:0000313" key="4">
    <source>
        <dbReference type="Proteomes" id="UP000077202"/>
    </source>
</evidence>
<proteinExistence type="predicted"/>
<dbReference type="EMBL" id="LVLJ01003074">
    <property type="protein sequence ID" value="OAE22756.1"/>
    <property type="molecule type" value="Genomic_DNA"/>
</dbReference>
<dbReference type="Proteomes" id="UP000077202">
    <property type="component" value="Unassembled WGS sequence"/>
</dbReference>
<feature type="transmembrane region" description="Helical" evidence="2">
    <location>
        <begin position="100"/>
        <end position="125"/>
    </location>
</feature>
<feature type="transmembrane region" description="Helical" evidence="2">
    <location>
        <begin position="370"/>
        <end position="390"/>
    </location>
</feature>
<feature type="compositionally biased region" description="Low complexity" evidence="1">
    <location>
        <begin position="35"/>
        <end position="44"/>
    </location>
</feature>
<protein>
    <recommendedName>
        <fullName evidence="5">Transmembrane protein</fullName>
    </recommendedName>
</protein>
<feature type="transmembrane region" description="Helical" evidence="2">
    <location>
        <begin position="335"/>
        <end position="358"/>
    </location>
</feature>
<keyword evidence="2" id="KW-0812">Transmembrane</keyword>
<evidence type="ECO:0000256" key="2">
    <source>
        <dbReference type="SAM" id="Phobius"/>
    </source>
</evidence>
<evidence type="ECO:0008006" key="5">
    <source>
        <dbReference type="Google" id="ProtNLM"/>
    </source>
</evidence>
<feature type="transmembrane region" description="Helical" evidence="2">
    <location>
        <begin position="145"/>
        <end position="169"/>
    </location>
</feature>
<feature type="transmembrane region" description="Helical" evidence="2">
    <location>
        <begin position="189"/>
        <end position="210"/>
    </location>
</feature>
<dbReference type="PANTHER" id="PTHR34116:SF2">
    <property type="entry name" value="THH1_TOM1_TOM3 DOMAIN-CONTAINING PROTEIN"/>
    <property type="match status" value="1"/>
</dbReference>
<reference evidence="3" key="1">
    <citation type="submission" date="2016-03" db="EMBL/GenBank/DDBJ databases">
        <title>Mechanisms controlling the formation of the plant cell surface in tip-growing cells are functionally conserved among land plants.</title>
        <authorList>
            <person name="Honkanen S."/>
            <person name="Jones V.A."/>
            <person name="Morieri G."/>
            <person name="Champion C."/>
            <person name="Hetherington A.J."/>
            <person name="Kelly S."/>
            <person name="Saint-Marcoux D."/>
            <person name="Proust H."/>
            <person name="Prescott H."/>
            <person name="Dolan L."/>
        </authorList>
    </citation>
    <scope>NUCLEOTIDE SEQUENCE [LARGE SCALE GENOMIC DNA]</scope>
    <source>
        <tissue evidence="3">Whole gametophyte</tissue>
    </source>
</reference>
<dbReference type="PANTHER" id="PTHR34116">
    <property type="entry name" value="PLASMINOGEN ACTIVATOR INHIBITOR"/>
    <property type="match status" value="1"/>
</dbReference>
<keyword evidence="2" id="KW-1133">Transmembrane helix</keyword>
<name>A0A176VSD9_MARPO</name>
<gene>
    <name evidence="3" type="ORF">AXG93_2035s1400</name>
</gene>
<evidence type="ECO:0000313" key="3">
    <source>
        <dbReference type="EMBL" id="OAE22756.1"/>
    </source>
</evidence>
<accession>A0A176VSD9</accession>
<keyword evidence="2" id="KW-0472">Membrane</keyword>
<organism evidence="3 4">
    <name type="scientific">Marchantia polymorpha subsp. ruderalis</name>
    <dbReference type="NCBI Taxonomy" id="1480154"/>
    <lineage>
        <taxon>Eukaryota</taxon>
        <taxon>Viridiplantae</taxon>
        <taxon>Streptophyta</taxon>
        <taxon>Embryophyta</taxon>
        <taxon>Marchantiophyta</taxon>
        <taxon>Marchantiopsida</taxon>
        <taxon>Marchantiidae</taxon>
        <taxon>Marchantiales</taxon>
        <taxon>Marchantiaceae</taxon>
        <taxon>Marchantia</taxon>
    </lineage>
</organism>
<feature type="transmembrane region" description="Helical" evidence="2">
    <location>
        <begin position="230"/>
        <end position="251"/>
    </location>
</feature>
<keyword evidence="4" id="KW-1185">Reference proteome</keyword>
<evidence type="ECO:0000256" key="1">
    <source>
        <dbReference type="SAM" id="MobiDB-lite"/>
    </source>
</evidence>
<feature type="region of interest" description="Disordered" evidence="1">
    <location>
        <begin position="35"/>
        <end position="74"/>
    </location>
</feature>
<comment type="caution">
    <text evidence="3">The sequence shown here is derived from an EMBL/GenBank/DDBJ whole genome shotgun (WGS) entry which is preliminary data.</text>
</comment>
<feature type="transmembrane region" description="Helical" evidence="2">
    <location>
        <begin position="302"/>
        <end position="323"/>
    </location>
</feature>
<sequence>MNPVTLSSKSSISLSLSVSVISQLETTANRESVQQLSASVSAEAEAQEEEEEEKKKKKKRKNERIEQAQQAVREREREKGNSCVAISVRVMPLTSSAVDAFGVVTLVLVILLCLVGVFCVAYVLYFRSKIRKEQLVALRDFNSLWIVRIILIVFAILWGLGELLRLPLLRREGWLLHSLSFQWQANMCRAYILISLGFLEPCYFLTALFLVHGSLRNAPFTPRKSWNGKVIGLILIFCLPVFLLQLFLVVISPSFEFRNGYNEKNEGYGKLPKYFTRTFEDMGSSQEEEHVAVCTYPLLSTLVLALFGCFYIIYFLYLGWRLFSLVINRRLQLRVYGLVLAVVFLLPVHVLFLGFSVLSRPSEPVFEAMGFMGFLTVLLCTTVGEGILVIRPIADALAVRWVFESAEKKRRHAIEEVSAEPLLVSLSSLSVFGTDRDDAALLARQSLLREAVSNVDRDSDPAMKEVSLVPMGNSRSYPERNGILISPPDSPALPGKPFVSHNLHSLV</sequence>
<dbReference type="AlphaFoldDB" id="A0A176VSD9"/>